<evidence type="ECO:0000313" key="3">
    <source>
        <dbReference type="Proteomes" id="UP000274822"/>
    </source>
</evidence>
<protein>
    <submittedName>
        <fullName evidence="2">Putative heat shock protein Awh11/Hsp9</fullName>
    </submittedName>
</protein>
<reference evidence="2 3" key="1">
    <citation type="journal article" date="2018" name="New Phytol.">
        <title>Phylogenomics of Endogonaceae and evolution of mycorrhizas within Mucoromycota.</title>
        <authorList>
            <person name="Chang Y."/>
            <person name="Desiro A."/>
            <person name="Na H."/>
            <person name="Sandor L."/>
            <person name="Lipzen A."/>
            <person name="Clum A."/>
            <person name="Barry K."/>
            <person name="Grigoriev I.V."/>
            <person name="Martin F.M."/>
            <person name="Stajich J.E."/>
            <person name="Smith M.E."/>
            <person name="Bonito G."/>
            <person name="Spatafora J.W."/>
        </authorList>
    </citation>
    <scope>NUCLEOTIDE SEQUENCE [LARGE SCALE GENOMIC DNA]</scope>
    <source>
        <strain evidence="2 3">AD002</strain>
    </source>
</reference>
<dbReference type="EMBL" id="RBNJ01003492">
    <property type="protein sequence ID" value="RUS30857.1"/>
    <property type="molecule type" value="Genomic_DNA"/>
</dbReference>
<feature type="compositionally biased region" description="Basic and acidic residues" evidence="1">
    <location>
        <begin position="77"/>
        <end position="90"/>
    </location>
</feature>
<evidence type="ECO:0000256" key="1">
    <source>
        <dbReference type="SAM" id="MobiDB-lite"/>
    </source>
</evidence>
<name>A0A433QM64_9FUNG</name>
<dbReference type="Gene3D" id="6.10.250.2440">
    <property type="match status" value="2"/>
</dbReference>
<dbReference type="InterPro" id="IPR007250">
    <property type="entry name" value="HSP9_HSP12"/>
</dbReference>
<organism evidence="2 3">
    <name type="scientific">Jimgerdemannia flammicorona</name>
    <dbReference type="NCBI Taxonomy" id="994334"/>
    <lineage>
        <taxon>Eukaryota</taxon>
        <taxon>Fungi</taxon>
        <taxon>Fungi incertae sedis</taxon>
        <taxon>Mucoromycota</taxon>
        <taxon>Mucoromycotina</taxon>
        <taxon>Endogonomycetes</taxon>
        <taxon>Endogonales</taxon>
        <taxon>Endogonaceae</taxon>
        <taxon>Jimgerdemannia</taxon>
    </lineage>
</organism>
<proteinExistence type="predicted"/>
<comment type="caution">
    <text evidence="2">The sequence shown here is derived from an EMBL/GenBank/DDBJ whole genome shotgun (WGS) entry which is preliminary data.</text>
</comment>
<accession>A0A433QM64</accession>
<keyword evidence="3" id="KW-1185">Reference proteome</keyword>
<gene>
    <name evidence="2" type="ORF">BC938DRAFT_478857</name>
</gene>
<dbReference type="Proteomes" id="UP000274822">
    <property type="component" value="Unassembled WGS sequence"/>
</dbReference>
<keyword evidence="2" id="KW-0346">Stress response</keyword>
<dbReference type="Pfam" id="PF04119">
    <property type="entry name" value="HSP9_HSP12"/>
    <property type="match status" value="1"/>
</dbReference>
<sequence length="111" mass="12254">MLFLLTPTPPTHTEQQIMSDCNRKDFTEQIKEEITPDTQKSYTQQASEQFSGATDRLKATITPESQKSTQQAAFDTVRGERDDIKAHPEGEGQGLLEKAKNALGLGTGKTN</sequence>
<dbReference type="AlphaFoldDB" id="A0A433QM64"/>
<feature type="compositionally biased region" description="Polar residues" evidence="1">
    <location>
        <begin position="62"/>
        <end position="73"/>
    </location>
</feature>
<evidence type="ECO:0000313" key="2">
    <source>
        <dbReference type="EMBL" id="RUS30857.1"/>
    </source>
</evidence>
<feature type="region of interest" description="Disordered" evidence="1">
    <location>
        <begin position="60"/>
        <end position="111"/>
    </location>
</feature>